<dbReference type="EMBL" id="CARXXK010000001">
    <property type="protein sequence ID" value="CAI6347605.1"/>
    <property type="molecule type" value="Genomic_DNA"/>
</dbReference>
<dbReference type="InterPro" id="IPR042360">
    <property type="entry name" value="AIMP2"/>
</dbReference>
<evidence type="ECO:0000313" key="6">
    <source>
        <dbReference type="EMBL" id="CAI6347605.1"/>
    </source>
</evidence>
<dbReference type="GO" id="GO:0005737">
    <property type="term" value="C:cytoplasm"/>
    <property type="evidence" value="ECO:0007669"/>
    <property type="project" value="UniProtKB-SubCell"/>
</dbReference>
<feature type="domain" description="AIMP2 thioredoxin-like" evidence="5">
    <location>
        <begin position="128"/>
        <end position="212"/>
    </location>
</feature>
<evidence type="ECO:0000256" key="3">
    <source>
        <dbReference type="ARBA" id="ARBA00022917"/>
    </source>
</evidence>
<dbReference type="GO" id="GO:0006412">
    <property type="term" value="P:translation"/>
    <property type="evidence" value="ECO:0007669"/>
    <property type="project" value="UniProtKB-KW"/>
</dbReference>
<dbReference type="Pfam" id="PF18569">
    <property type="entry name" value="Thioredoxin_16"/>
    <property type="match status" value="1"/>
</dbReference>
<evidence type="ECO:0000313" key="7">
    <source>
        <dbReference type="Proteomes" id="UP001160148"/>
    </source>
</evidence>
<keyword evidence="2" id="KW-0963">Cytoplasm</keyword>
<proteinExistence type="predicted"/>
<protein>
    <recommendedName>
        <fullName evidence="5">AIMP2 thioredoxin-like domain-containing protein</fullName>
    </recommendedName>
</protein>
<accession>A0AAV0VVF1</accession>
<dbReference type="PANTHER" id="PTHR13438">
    <property type="entry name" value="AMINOACYL TRNA SYNTHASE COMPLEX-INTERACTING MULTIFUNCTIONAL PROTEIN"/>
    <property type="match status" value="1"/>
</dbReference>
<evidence type="ECO:0000256" key="1">
    <source>
        <dbReference type="ARBA" id="ARBA00004496"/>
    </source>
</evidence>
<name>A0AAV0VVF1_9HEMI</name>
<evidence type="ECO:0000259" key="5">
    <source>
        <dbReference type="Pfam" id="PF18569"/>
    </source>
</evidence>
<keyword evidence="7" id="KW-1185">Reference proteome</keyword>
<sequence>MYKLKPVVPVPMLIENTCRMYKLKDLQQMSFSGVPMSDKSDELQDINDETELSDQEIQVLLEKQNEVLKILEQLELRLSKLEVEFPDAKDSVPISEKQQSTQCHNVNKEHKSSSKSVINNDITNLIKNDTVVFADPEDPPYSLLALPILWPAVAWDISYHVHSSVLKDLKALDTIKAFKNVTCKDTNNIVKVFVIWQYIKPSPKVVRSPTDSSIGEVSLLRTFNQCLATQPLAVADQIKSDKVLDLINEIGYSTNDRTTELHNLIMDSNTKLDITNIVIWSLLYKKSEHPSKVEKWLSHFTKIIIV</sequence>
<dbReference type="AlphaFoldDB" id="A0AAV0VVF1"/>
<keyword evidence="3" id="KW-0648">Protein biosynthesis</keyword>
<organism evidence="6 7">
    <name type="scientific">Macrosiphum euphorbiae</name>
    <name type="common">potato aphid</name>
    <dbReference type="NCBI Taxonomy" id="13131"/>
    <lineage>
        <taxon>Eukaryota</taxon>
        <taxon>Metazoa</taxon>
        <taxon>Ecdysozoa</taxon>
        <taxon>Arthropoda</taxon>
        <taxon>Hexapoda</taxon>
        <taxon>Insecta</taxon>
        <taxon>Pterygota</taxon>
        <taxon>Neoptera</taxon>
        <taxon>Paraneoptera</taxon>
        <taxon>Hemiptera</taxon>
        <taxon>Sternorrhyncha</taxon>
        <taxon>Aphidomorpha</taxon>
        <taxon>Aphidoidea</taxon>
        <taxon>Aphididae</taxon>
        <taxon>Macrosiphini</taxon>
        <taxon>Macrosiphum</taxon>
    </lineage>
</organism>
<keyword evidence="4" id="KW-0175">Coiled coil</keyword>
<dbReference type="InterPro" id="IPR041503">
    <property type="entry name" value="AIMP2_thioredoxin"/>
</dbReference>
<dbReference type="GO" id="GO:0017101">
    <property type="term" value="C:aminoacyl-tRNA synthetase multienzyme complex"/>
    <property type="evidence" value="ECO:0007669"/>
    <property type="project" value="InterPro"/>
</dbReference>
<dbReference type="Proteomes" id="UP001160148">
    <property type="component" value="Unassembled WGS sequence"/>
</dbReference>
<comment type="caution">
    <text evidence="6">The sequence shown here is derived from an EMBL/GenBank/DDBJ whole genome shotgun (WGS) entry which is preliminary data.</text>
</comment>
<gene>
    <name evidence="6" type="ORF">MEUPH1_LOCUS4378</name>
</gene>
<reference evidence="6 7" key="1">
    <citation type="submission" date="2023-01" db="EMBL/GenBank/DDBJ databases">
        <authorList>
            <person name="Whitehead M."/>
        </authorList>
    </citation>
    <scope>NUCLEOTIDE SEQUENCE [LARGE SCALE GENOMIC DNA]</scope>
</reference>
<dbReference type="PANTHER" id="PTHR13438:SF2">
    <property type="entry name" value="AMINOACYL TRNA SYNTHASE COMPLEX-INTERACTING MULTIFUNCTIONAL PROTEIN 2"/>
    <property type="match status" value="1"/>
</dbReference>
<comment type="subcellular location">
    <subcellularLocation>
        <location evidence="1">Cytoplasm</location>
    </subcellularLocation>
</comment>
<evidence type="ECO:0000256" key="2">
    <source>
        <dbReference type="ARBA" id="ARBA00022490"/>
    </source>
</evidence>
<evidence type="ECO:0000256" key="4">
    <source>
        <dbReference type="SAM" id="Coils"/>
    </source>
</evidence>
<dbReference type="Gene3D" id="1.20.1050.130">
    <property type="match status" value="1"/>
</dbReference>
<feature type="coiled-coil region" evidence="4">
    <location>
        <begin position="57"/>
        <end position="91"/>
    </location>
</feature>